<reference evidence="1" key="1">
    <citation type="submission" date="2023-05" db="EMBL/GenBank/DDBJ databases">
        <authorList>
            <consortium name="ELIXIR-Norway"/>
        </authorList>
    </citation>
    <scope>NUCLEOTIDE SEQUENCE</scope>
</reference>
<dbReference type="Proteomes" id="UP001162501">
    <property type="component" value="Chromosome 26"/>
</dbReference>
<evidence type="ECO:0000313" key="2">
    <source>
        <dbReference type="Proteomes" id="UP001162501"/>
    </source>
</evidence>
<proteinExistence type="predicted"/>
<organism evidence="1 2">
    <name type="scientific">Rangifer tarandus platyrhynchus</name>
    <name type="common">Svalbard reindeer</name>
    <dbReference type="NCBI Taxonomy" id="3082113"/>
    <lineage>
        <taxon>Eukaryota</taxon>
        <taxon>Metazoa</taxon>
        <taxon>Chordata</taxon>
        <taxon>Craniata</taxon>
        <taxon>Vertebrata</taxon>
        <taxon>Euteleostomi</taxon>
        <taxon>Mammalia</taxon>
        <taxon>Eutheria</taxon>
        <taxon>Laurasiatheria</taxon>
        <taxon>Artiodactyla</taxon>
        <taxon>Ruminantia</taxon>
        <taxon>Pecora</taxon>
        <taxon>Cervidae</taxon>
        <taxon>Odocoileinae</taxon>
        <taxon>Rangifer</taxon>
    </lineage>
</organism>
<reference evidence="1" key="2">
    <citation type="submission" date="2025-03" db="EMBL/GenBank/DDBJ databases">
        <authorList>
            <consortium name="ELIXIR-Norway"/>
            <consortium name="Elixir Norway"/>
        </authorList>
    </citation>
    <scope>NUCLEOTIDE SEQUENCE</scope>
</reference>
<name>A0AC59Z8Y7_RANTA</name>
<feature type="non-terminal residue" evidence="1">
    <location>
        <position position="95"/>
    </location>
</feature>
<evidence type="ECO:0000313" key="1">
    <source>
        <dbReference type="EMBL" id="CAN0319335.1"/>
    </source>
</evidence>
<protein>
    <submittedName>
        <fullName evidence="1">Uncharacterized protein</fullName>
    </submittedName>
</protein>
<accession>A0AC59Z8Y7</accession>
<gene>
    <name evidence="1" type="ORF">MRATA1EN22A_LOCUS15553</name>
</gene>
<dbReference type="EMBL" id="OX596110">
    <property type="protein sequence ID" value="CAN0319335.1"/>
    <property type="molecule type" value="Genomic_DNA"/>
</dbReference>
<sequence length="95" mass="10318">MNDVHKWWRQGSKAGATRSVHSCAVLQQAPLFARLSADESVTDSCIKNRKCLHEATLNSLWETPAAALSVSVLLYCCPSLAPSPVLAFLTLCPFS</sequence>